<protein>
    <submittedName>
        <fullName evidence="1">Uncharacterized protein</fullName>
    </submittedName>
</protein>
<evidence type="ECO:0000313" key="2">
    <source>
        <dbReference type="Proteomes" id="UP000247790"/>
    </source>
</evidence>
<comment type="caution">
    <text evidence="1">The sequence shown here is derived from an EMBL/GenBank/DDBJ whole genome shotgun (WGS) entry which is preliminary data.</text>
</comment>
<dbReference type="OrthoDB" id="2657408at2"/>
<organism evidence="1 2">
    <name type="scientific">Paenibacillus barcinonensis</name>
    <dbReference type="NCBI Taxonomy" id="198119"/>
    <lineage>
        <taxon>Bacteria</taxon>
        <taxon>Bacillati</taxon>
        <taxon>Bacillota</taxon>
        <taxon>Bacilli</taxon>
        <taxon>Bacillales</taxon>
        <taxon>Paenibacillaceae</taxon>
        <taxon>Paenibacillus</taxon>
    </lineage>
</organism>
<accession>A0A2V4V718</accession>
<sequence length="197" mass="22003">MKKLFNNVTPRLLLMSLILELFVFFSTTPVAYAADNIQFVPDGSIKFSTKSTAATTSIRYKTVGFTIARDKRCKSTDCVPQQGGPYGVVRIIQVGEERHSDGSVTTYFNVPVDKVNAALKAAGLDKVSDIDKIWLSSIFQVINGSRPNTDFVTLQSIKNAESWADPNKFRQYYDIPVKVDAEYPVTQIYRTSEGVDR</sequence>
<reference evidence="1 2" key="1">
    <citation type="submission" date="2018-06" db="EMBL/GenBank/DDBJ databases">
        <title>Genomic Encyclopedia of Type Strains, Phase III (KMG-III): the genomes of soil and plant-associated and newly described type strains.</title>
        <authorList>
            <person name="Whitman W."/>
        </authorList>
    </citation>
    <scope>NUCLEOTIDE SEQUENCE [LARGE SCALE GENOMIC DNA]</scope>
    <source>
        <strain evidence="1 2">CECT 7022</strain>
    </source>
</reference>
<dbReference type="Proteomes" id="UP000247790">
    <property type="component" value="Unassembled WGS sequence"/>
</dbReference>
<proteinExistence type="predicted"/>
<name>A0A2V4V718_PAEBA</name>
<dbReference type="AlphaFoldDB" id="A0A2V4V718"/>
<evidence type="ECO:0000313" key="1">
    <source>
        <dbReference type="EMBL" id="PYE41842.1"/>
    </source>
</evidence>
<dbReference type="EMBL" id="QJSW01000057">
    <property type="protein sequence ID" value="PYE41842.1"/>
    <property type="molecule type" value="Genomic_DNA"/>
</dbReference>
<gene>
    <name evidence="1" type="ORF">DFQ00_1572</name>
</gene>